<proteinExistence type="predicted"/>
<evidence type="ECO:0000313" key="3">
    <source>
        <dbReference type="EMBL" id="KAL1874482.1"/>
    </source>
</evidence>
<keyword evidence="2" id="KW-1133">Transmembrane helix</keyword>
<keyword evidence="2" id="KW-0812">Transmembrane</keyword>
<comment type="caution">
    <text evidence="3">The sequence shown here is derived from an EMBL/GenBank/DDBJ whole genome shotgun (WGS) entry which is preliminary data.</text>
</comment>
<evidence type="ECO:0000256" key="2">
    <source>
        <dbReference type="SAM" id="Phobius"/>
    </source>
</evidence>
<evidence type="ECO:0000313" key="4">
    <source>
        <dbReference type="Proteomes" id="UP001583177"/>
    </source>
</evidence>
<feature type="region of interest" description="Disordered" evidence="1">
    <location>
        <begin position="1"/>
        <end position="26"/>
    </location>
</feature>
<feature type="transmembrane region" description="Helical" evidence="2">
    <location>
        <begin position="1514"/>
        <end position="1537"/>
    </location>
</feature>
<feature type="compositionally biased region" description="Polar residues" evidence="1">
    <location>
        <begin position="395"/>
        <end position="405"/>
    </location>
</feature>
<gene>
    <name evidence="3" type="ORF">Daus18300_003500</name>
</gene>
<dbReference type="Proteomes" id="UP001583177">
    <property type="component" value="Unassembled WGS sequence"/>
</dbReference>
<reference evidence="3 4" key="1">
    <citation type="journal article" date="2024" name="IMA Fungus">
        <title>IMA Genome - F19 : A genome assembly and annotation guide to empower mycologists, including annotated draft genome sequences of Ceratocystis pirilliformis, Diaporthe australafricana, Fusarium ophioides, Paecilomyces lecythidis, and Sporothrix stenoceras.</title>
        <authorList>
            <person name="Aylward J."/>
            <person name="Wilson A.M."/>
            <person name="Visagie C.M."/>
            <person name="Spraker J."/>
            <person name="Barnes I."/>
            <person name="Buitendag C."/>
            <person name="Ceriani C."/>
            <person name="Del Mar Angel L."/>
            <person name="du Plessis D."/>
            <person name="Fuchs T."/>
            <person name="Gasser K."/>
            <person name="Kramer D."/>
            <person name="Li W."/>
            <person name="Munsamy K."/>
            <person name="Piso A."/>
            <person name="Price J.L."/>
            <person name="Sonnekus B."/>
            <person name="Thomas C."/>
            <person name="van der Nest A."/>
            <person name="van Dijk A."/>
            <person name="van Heerden A."/>
            <person name="van Vuuren N."/>
            <person name="Yilmaz N."/>
            <person name="Duong T.A."/>
            <person name="van der Merwe N.A."/>
            <person name="Wingfield M.J."/>
            <person name="Wingfield B.D."/>
        </authorList>
    </citation>
    <scope>NUCLEOTIDE SEQUENCE [LARGE SCALE GENOMIC DNA]</scope>
    <source>
        <strain evidence="3 4">CMW 18300</strain>
    </source>
</reference>
<evidence type="ECO:0000256" key="1">
    <source>
        <dbReference type="SAM" id="MobiDB-lite"/>
    </source>
</evidence>
<keyword evidence="4" id="KW-1185">Reference proteome</keyword>
<organism evidence="3 4">
    <name type="scientific">Diaporthe australafricana</name>
    <dbReference type="NCBI Taxonomy" id="127596"/>
    <lineage>
        <taxon>Eukaryota</taxon>
        <taxon>Fungi</taxon>
        <taxon>Dikarya</taxon>
        <taxon>Ascomycota</taxon>
        <taxon>Pezizomycotina</taxon>
        <taxon>Sordariomycetes</taxon>
        <taxon>Sordariomycetidae</taxon>
        <taxon>Diaporthales</taxon>
        <taxon>Diaporthaceae</taxon>
        <taxon>Diaporthe</taxon>
    </lineage>
</organism>
<feature type="region of interest" description="Disordered" evidence="1">
    <location>
        <begin position="395"/>
        <end position="414"/>
    </location>
</feature>
<dbReference type="EMBL" id="JAWRVE010000022">
    <property type="protein sequence ID" value="KAL1874482.1"/>
    <property type="molecule type" value="Genomic_DNA"/>
</dbReference>
<sequence>MSDTETGSERNQPAASTRGKKPLWDESKLENEVEKFNDWINISTTNVQRTFVPDDKYCGIWYESPNKERHASFGDGGTTASVGCLGDLMQMSQYLGVGHSGIFTADQRLTHEPYYVVDRAGDLDSLARNIGDKFSFSLLVPPDCSPDETKPPEIRWVNWRWPRYEYCLPINKNVKACFQYMVHDGLVLQQFTLENTSDKSVKVDPFEIESIVLIRDLDFLDGSSSFNNASENTKEYLNVLGPNGYGHVCVHTLPDLPNHKHDSTGRCTAHAVACVTTAFVNGSAVPFSSQGKLTSIFLKDLEPGNQDSDQNKVDIVIARKLILLPKGPTDWRNFVISAEDGNINHWLEEEIKSFWDEDESLMDCFARLSMTEPENTLTGAARDDTALQDASETVASIESDNNEPTSVEAEAHEDLRPSRSRFPFMPVGQSSSETDWNPKHHLEYFAWRHLEHILSVCAIPLSTPGLVEVDRSSKGKPPARASSPSVALTCGDMSGHRINTSASFFAFKFLIDVCRRLRLLQCKTKYIVEMENRIKVICTGHVRWLQLIRKDECNPRAKRIERPFWSDGSVTNEQVIHAGCFAANYWVTGKVMTQNSDTWQPPNRMTDTALHILKLADCKDMFPDFKDQGESIVQTIMDDIFVPWLTELDRLDIRSTCSWPHSMIEGVIRFRLDDHFWIWKALKALKAVATKVSLPSKKRKKIHMILGTHRTWLLRLHTGGPGTVRLTSIRDESASQAKDEKGAILTTQNLEDATRGFMQIVKRLSPNNFQRVVLQRFTTENNFLRPKRRMLAVTRSAIEMRFLLHARDTALFYDEDYDFFMSSSASMQLWINTLDAQCHHEENMDTDWDNSLRYALGITMGVRGRTLNLTSKAPELVKSSVNVLIGASGSDAFFPGQLDESGREPTIFADEKYRDHFYHSGFEINHVLFSRASKINSVFPKKESGSAVEPQCQDQGSAVHTPHSSHRQPDQAEVVNKAVENGAILNSGSRSTASAHDTQRNLTMNKFLPFTNAIPPNNVNNISDEWLYQYPEFLHGRRFGREEFYDACDLIQRVPSTTAKPSEARTSWLATTPDLGSKLHLSTLFDYFWTNEAHDYSHSSSNSTAESEHPRIVLHNVDTRKGKRKMEKRHHNAAELGEKSRKQIITTFEKLCEFLREPRTAQTAKKRILWMPSVDLATAFACCAFSSKREQHELSKFFERHSSYSKDVRDETSLSLNKWRTEIYLSFYLLAESNGPVETWRGSPHRDDKPIPFPGQTHLDIRRASMSFRFDGDFFDRFWTCHFIEYMPRSAIRRKDPEDSIFDERDWNSEKQWSQRKVLELDFLKRILGRINAESKAFTCKVRTVLRIDDSSLALAPLTWLKDFSKEHMQGSIKDSMELLLRFEKVLELVEEDLAVNLGTLCEKWDRREMNRGDAKPRWTPNDDKKHGAFIHRLCVDVERATGKLQANHDDIRNLKEFLAASRKNLRTDMEREGNEKDRLRDADIRYLTYVTVIFQPLGFAASFYSMGGAPEPALIVSLVEFSAAAFVVTLVLILGYRVLASPHDEDGVLQKFSNKSIRQYWRAKDFQKDKKSSLQLVAHLIRGTCEQIARYILEVVRWCWARIYKRHLGRVAFPIFKQVKNKKLSNEEGTV</sequence>
<accession>A0ABR3XFM2</accession>
<protein>
    <submittedName>
        <fullName evidence="3">Uncharacterized protein</fullName>
    </submittedName>
</protein>
<feature type="region of interest" description="Disordered" evidence="1">
    <location>
        <begin position="945"/>
        <end position="971"/>
    </location>
</feature>
<keyword evidence="2" id="KW-0472">Membrane</keyword>
<name>A0ABR3XFM2_9PEZI</name>
<feature type="compositionally biased region" description="Polar residues" evidence="1">
    <location>
        <begin position="1"/>
        <end position="15"/>
    </location>
</feature>